<keyword evidence="4" id="KW-0472">Membrane</keyword>
<evidence type="ECO:0000313" key="9">
    <source>
        <dbReference type="Proteomes" id="UP000651085"/>
    </source>
</evidence>
<keyword evidence="3 6" id="KW-0732">Signal</keyword>
<evidence type="ECO:0000259" key="7">
    <source>
        <dbReference type="Pfam" id="PF07980"/>
    </source>
</evidence>
<dbReference type="EMBL" id="JACRTF010000001">
    <property type="protein sequence ID" value="MBC8594119.1"/>
    <property type="molecule type" value="Genomic_DNA"/>
</dbReference>
<evidence type="ECO:0000256" key="2">
    <source>
        <dbReference type="ARBA" id="ARBA00006275"/>
    </source>
</evidence>
<dbReference type="AlphaFoldDB" id="A0A926IQA3"/>
<evidence type="ECO:0000256" key="3">
    <source>
        <dbReference type="ARBA" id="ARBA00022729"/>
    </source>
</evidence>
<dbReference type="InterPro" id="IPR011990">
    <property type="entry name" value="TPR-like_helical_dom_sf"/>
</dbReference>
<accession>A0A926IQA3</accession>
<dbReference type="PROSITE" id="PS51257">
    <property type="entry name" value="PROKAR_LIPOPROTEIN"/>
    <property type="match status" value="1"/>
</dbReference>
<sequence length="586" mass="67677">MNQLKNKKFMKALNIIGCSLFMLLSGTSCTSLLDQNPQGIISSGDLNSPERAEQMVNAAYSFCGQNHFNKQFGMPYEEGSVRGGEAYKGGSGTNDNSERNLWETFTYMQPTTTGDLDNLWWVHYVGVGRVHDAMRRIQALTTDEYPLRDQRLAELRFLRGHIYMYMKLCFKFFPWIDENTPTDMYDKVSNDELTDQELWNKLIDDFRCGVSDLPEKQDEVGRPTRFAAKAYLAKALLFAAYEQDEKNNVVNINKDKLTEVASLCKDIIDHSGKQLVTDFADNFLCETENNSESIWAIQYSANNDESPIGRNNSWLVYPINNEYGCCGFLQPSVNMMNSYKTVNGVPDFENFNKGETLDNKEAFSKLPMDPRLMHTACVPDMPWKYNPEYIMEKSWARTPEVYGYSMSQKLLVLPTCDCFRKTNPFMGSGLNWDVLRLDEIMLWRAEALIQLNENLSEALSLINQIRNRAATSTDRLKFADGTPTGNFDVKPYIPGENCPALSQEFAMQALQWERHLEFATEGKWFFDLVRWGIADKYMNDYFAVEKTRRSYMKDAKFTKNRDEYFPIPQTQINYVKGLYKQNYGWE</sequence>
<dbReference type="SUPFAM" id="SSF48452">
    <property type="entry name" value="TPR-like"/>
    <property type="match status" value="1"/>
</dbReference>
<feature type="signal peptide" evidence="6">
    <location>
        <begin position="1"/>
        <end position="30"/>
    </location>
</feature>
<evidence type="ECO:0000256" key="5">
    <source>
        <dbReference type="ARBA" id="ARBA00023237"/>
    </source>
</evidence>
<feature type="domain" description="RagB/SusD" evidence="7">
    <location>
        <begin position="292"/>
        <end position="585"/>
    </location>
</feature>
<evidence type="ECO:0000256" key="1">
    <source>
        <dbReference type="ARBA" id="ARBA00004442"/>
    </source>
</evidence>
<dbReference type="GO" id="GO:0009279">
    <property type="term" value="C:cell outer membrane"/>
    <property type="evidence" value="ECO:0007669"/>
    <property type="project" value="UniProtKB-SubCell"/>
</dbReference>
<protein>
    <submittedName>
        <fullName evidence="8">RagB/SusD family nutrient uptake outer membrane protein</fullName>
    </submittedName>
</protein>
<comment type="subcellular location">
    <subcellularLocation>
        <location evidence="1">Cell outer membrane</location>
    </subcellularLocation>
</comment>
<comment type="similarity">
    <text evidence="2">Belongs to the SusD family.</text>
</comment>
<organism evidence="8 9">
    <name type="scientific">Jilunia laotingensis</name>
    <dbReference type="NCBI Taxonomy" id="2763675"/>
    <lineage>
        <taxon>Bacteria</taxon>
        <taxon>Pseudomonadati</taxon>
        <taxon>Bacteroidota</taxon>
        <taxon>Bacteroidia</taxon>
        <taxon>Bacteroidales</taxon>
        <taxon>Bacteroidaceae</taxon>
        <taxon>Jilunia</taxon>
    </lineage>
</organism>
<feature type="chain" id="PRO_5039655079" evidence="6">
    <location>
        <begin position="31"/>
        <end position="586"/>
    </location>
</feature>
<evidence type="ECO:0000256" key="6">
    <source>
        <dbReference type="SAM" id="SignalP"/>
    </source>
</evidence>
<comment type="caution">
    <text evidence="8">The sequence shown here is derived from an EMBL/GenBank/DDBJ whole genome shotgun (WGS) entry which is preliminary data.</text>
</comment>
<dbReference type="Gene3D" id="1.25.40.390">
    <property type="match status" value="1"/>
</dbReference>
<name>A0A926IQA3_9BACT</name>
<keyword evidence="9" id="KW-1185">Reference proteome</keyword>
<evidence type="ECO:0000313" key="8">
    <source>
        <dbReference type="EMBL" id="MBC8594119.1"/>
    </source>
</evidence>
<gene>
    <name evidence="8" type="ORF">H8744_12845</name>
</gene>
<dbReference type="Proteomes" id="UP000651085">
    <property type="component" value="Unassembled WGS sequence"/>
</dbReference>
<dbReference type="Pfam" id="PF07980">
    <property type="entry name" value="SusD_RagB"/>
    <property type="match status" value="1"/>
</dbReference>
<dbReference type="InterPro" id="IPR012944">
    <property type="entry name" value="SusD_RagB_dom"/>
</dbReference>
<proteinExistence type="inferred from homology"/>
<evidence type="ECO:0000256" key="4">
    <source>
        <dbReference type="ARBA" id="ARBA00023136"/>
    </source>
</evidence>
<keyword evidence="5" id="KW-0998">Cell outer membrane</keyword>
<reference evidence="8" key="1">
    <citation type="submission" date="2020-08" db="EMBL/GenBank/DDBJ databases">
        <title>Genome public.</title>
        <authorList>
            <person name="Liu C."/>
            <person name="Sun Q."/>
        </authorList>
    </citation>
    <scope>NUCLEOTIDE SEQUENCE</scope>
    <source>
        <strain evidence="8">N12</strain>
    </source>
</reference>